<evidence type="ECO:0000256" key="2">
    <source>
        <dbReference type="SAM" id="MobiDB-lite"/>
    </source>
</evidence>
<organism evidence="6 7">
    <name type="scientific">Hydrogenovibrio thermophilus</name>
    <dbReference type="NCBI Taxonomy" id="265883"/>
    <lineage>
        <taxon>Bacteria</taxon>
        <taxon>Pseudomonadati</taxon>
        <taxon>Pseudomonadota</taxon>
        <taxon>Gammaproteobacteria</taxon>
        <taxon>Thiotrichales</taxon>
        <taxon>Piscirickettsiaceae</taxon>
        <taxon>Hydrogenovibrio</taxon>
    </lineage>
</organism>
<protein>
    <submittedName>
        <fullName evidence="6">DUF3393 domain-containing protein</fullName>
    </submittedName>
</protein>
<proteinExistence type="inferred from homology"/>
<dbReference type="PANTHER" id="PTHR37423:SF2">
    <property type="entry name" value="MEMBRANE-BOUND LYTIC MUREIN TRANSGLYCOSYLASE C"/>
    <property type="match status" value="1"/>
</dbReference>
<dbReference type="Pfam" id="PF11873">
    <property type="entry name" value="Mltc_N"/>
    <property type="match status" value="1"/>
</dbReference>
<name>A0A410H3W2_9GAMM</name>
<evidence type="ECO:0000256" key="1">
    <source>
        <dbReference type="ARBA" id="ARBA00007734"/>
    </source>
</evidence>
<gene>
    <name evidence="6" type="ORF">EPV75_07855</name>
</gene>
<feature type="domain" description="Transglycosylase SLT" evidence="4">
    <location>
        <begin position="249"/>
        <end position="372"/>
    </location>
</feature>
<keyword evidence="3" id="KW-1133">Transmembrane helix</keyword>
<evidence type="ECO:0000313" key="7">
    <source>
        <dbReference type="Proteomes" id="UP000285478"/>
    </source>
</evidence>
<dbReference type="Gene3D" id="1.10.530.10">
    <property type="match status" value="1"/>
</dbReference>
<feature type="region of interest" description="Disordered" evidence="2">
    <location>
        <begin position="59"/>
        <end position="121"/>
    </location>
</feature>
<feature type="transmembrane region" description="Helical" evidence="3">
    <location>
        <begin position="6"/>
        <end position="28"/>
    </location>
</feature>
<evidence type="ECO:0000313" key="6">
    <source>
        <dbReference type="EMBL" id="QAB15587.1"/>
    </source>
</evidence>
<dbReference type="EMBL" id="CP035033">
    <property type="protein sequence ID" value="QAB15587.1"/>
    <property type="molecule type" value="Genomic_DNA"/>
</dbReference>
<dbReference type="InterPro" id="IPR024570">
    <property type="entry name" value="Murein_transglycosylaseC_N"/>
</dbReference>
<dbReference type="Proteomes" id="UP000285478">
    <property type="component" value="Chromosome"/>
</dbReference>
<evidence type="ECO:0000256" key="3">
    <source>
        <dbReference type="SAM" id="Phobius"/>
    </source>
</evidence>
<sequence length="416" mass="46906">MSLPKIFFHLMFAIMMLGVVSSGVMTAFQHWVLSQSQASVPAKTPVIVESGIRHMISSNPKALPTSFEPEDRFEDAENTSAPKFEIQPDDSKPAFSSERPQPAFVKTTPSPSSESLEKAAETSSAKASPVLVVYENELVLEFPKAIASTQNIKNAVSRVLLLDRPTAGHELLSREKMNLRKRPYFYRRVLDQNQNPVRYPKQAFDYADYLMEHEVEELSDEEGDFIALHIPLHESGLSGPAKNYQAWVKTYASEFGVPESLIYAVMETESAFNPKAVSRSNAIGLMQVKAEAAGKDVYQYIDAKPGQPSLDELFDSEKNIRMGTAYLGLLKHDYLSDILDDKIKQMVTISSYNGGIKTVLGLFGKTPEAAIKRLNHMKPNQVYRKLRYDHHSDETRRYLDKVMKAETKYRELLQET</sequence>
<dbReference type="CDD" id="cd16893">
    <property type="entry name" value="LT_MltC_MltE"/>
    <property type="match status" value="1"/>
</dbReference>
<keyword evidence="7" id="KW-1185">Reference proteome</keyword>
<dbReference type="AlphaFoldDB" id="A0A410H3W2"/>
<reference evidence="6 7" key="1">
    <citation type="journal article" date="2018" name="Environ. Microbiol.">
        <title>Genomes of ubiquitous marine and hypersaline Hydrogenovibrio, Thiomicrorhabdus and Thiomicrospira spp. encode a diversity of mechanisms to sustain chemolithoautotrophy in heterogeneous environments.</title>
        <authorList>
            <person name="Scott K.M."/>
            <person name="Williams J."/>
            <person name="Porter C.M.B."/>
            <person name="Russel S."/>
            <person name="Harmer T.L."/>
            <person name="Paul J.H."/>
            <person name="Antonen K.M."/>
            <person name="Bridges M.K."/>
            <person name="Camper G.J."/>
            <person name="Campla C.K."/>
            <person name="Casella L.G."/>
            <person name="Chase E."/>
            <person name="Conrad J.W."/>
            <person name="Cruz M.C."/>
            <person name="Dunlap D.S."/>
            <person name="Duran L."/>
            <person name="Fahsbender E.M."/>
            <person name="Goldsmith D.B."/>
            <person name="Keeley R.F."/>
            <person name="Kondoff M.R."/>
            <person name="Kussy B.I."/>
            <person name="Lane M.K."/>
            <person name="Lawler S."/>
            <person name="Leigh B.A."/>
            <person name="Lewis C."/>
            <person name="Lostal L.M."/>
            <person name="Marking D."/>
            <person name="Mancera P.A."/>
            <person name="McClenthan E.C."/>
            <person name="McIntyre E.A."/>
            <person name="Mine J.A."/>
            <person name="Modi S."/>
            <person name="Moore B.D."/>
            <person name="Morgan W.A."/>
            <person name="Nelson K.M."/>
            <person name="Nguyen K.N."/>
            <person name="Ogburn N."/>
            <person name="Parrino D.G."/>
            <person name="Pedapudi A.D."/>
            <person name="Pelham R.P."/>
            <person name="Preece A.M."/>
            <person name="Rampersad E.A."/>
            <person name="Richardson J.C."/>
            <person name="Rodgers C.M."/>
            <person name="Schaffer B.L."/>
            <person name="Sheridan N.E."/>
            <person name="Solone M.R."/>
            <person name="Staley Z.R."/>
            <person name="Tabuchi M."/>
            <person name="Waide R.J."/>
            <person name="Wanjugi P.W."/>
            <person name="Young S."/>
            <person name="Clum A."/>
            <person name="Daum C."/>
            <person name="Huntemann M."/>
            <person name="Ivanova N."/>
            <person name="Kyrpides N."/>
            <person name="Mikhailova N."/>
            <person name="Palaniappan K."/>
            <person name="Pillay M."/>
            <person name="Reddy T.B.K."/>
            <person name="Shapiro N."/>
            <person name="Stamatis D."/>
            <person name="Varghese N."/>
            <person name="Woyke T."/>
            <person name="Boden R."/>
            <person name="Freyermuth S.K."/>
            <person name="Kerfeld C.A."/>
        </authorList>
    </citation>
    <scope>NUCLEOTIDE SEQUENCE [LARGE SCALE GENOMIC DNA]</scope>
    <source>
        <strain evidence="6 7">JR-2</strain>
    </source>
</reference>
<dbReference type="RefSeq" id="WP_128385018.1">
    <property type="nucleotide sequence ID" value="NZ_CP035033.1"/>
</dbReference>
<dbReference type="InterPro" id="IPR008258">
    <property type="entry name" value="Transglycosylase_SLT_dom_1"/>
</dbReference>
<dbReference type="PANTHER" id="PTHR37423">
    <property type="entry name" value="SOLUBLE LYTIC MUREIN TRANSGLYCOSYLASE-RELATED"/>
    <property type="match status" value="1"/>
</dbReference>
<dbReference type="KEGG" id="htr:EPV75_07855"/>
<dbReference type="PROSITE" id="PS00922">
    <property type="entry name" value="TRANSGLYCOSYLASE"/>
    <property type="match status" value="1"/>
</dbReference>
<dbReference type="GO" id="GO:0008933">
    <property type="term" value="F:peptidoglycan lytic transglycosylase activity"/>
    <property type="evidence" value="ECO:0007669"/>
    <property type="project" value="InterPro"/>
</dbReference>
<dbReference type="InterPro" id="IPR023346">
    <property type="entry name" value="Lysozyme-like_dom_sf"/>
</dbReference>
<dbReference type="GO" id="GO:0000270">
    <property type="term" value="P:peptidoglycan metabolic process"/>
    <property type="evidence" value="ECO:0007669"/>
    <property type="project" value="InterPro"/>
</dbReference>
<keyword evidence="3" id="KW-0812">Transmembrane</keyword>
<feature type="domain" description="Murein transglycosylase-C N-terminal" evidence="5">
    <location>
        <begin position="140"/>
        <end position="233"/>
    </location>
</feature>
<dbReference type="GO" id="GO:0016020">
    <property type="term" value="C:membrane"/>
    <property type="evidence" value="ECO:0007669"/>
    <property type="project" value="InterPro"/>
</dbReference>
<dbReference type="InterPro" id="IPR000189">
    <property type="entry name" value="Transglyc_AS"/>
</dbReference>
<keyword evidence="3" id="KW-0472">Membrane</keyword>
<evidence type="ECO:0000259" key="5">
    <source>
        <dbReference type="Pfam" id="PF11873"/>
    </source>
</evidence>
<dbReference type="Pfam" id="PF01464">
    <property type="entry name" value="SLT"/>
    <property type="match status" value="1"/>
</dbReference>
<dbReference type="SUPFAM" id="SSF53955">
    <property type="entry name" value="Lysozyme-like"/>
    <property type="match status" value="1"/>
</dbReference>
<accession>A0A410H3W2</accession>
<comment type="similarity">
    <text evidence="1">Belongs to the transglycosylase Slt family.</text>
</comment>
<evidence type="ECO:0000259" key="4">
    <source>
        <dbReference type="Pfam" id="PF01464"/>
    </source>
</evidence>